<dbReference type="Proteomes" id="UP000636949">
    <property type="component" value="Unassembled WGS sequence"/>
</dbReference>
<keyword evidence="2" id="KW-1185">Reference proteome</keyword>
<dbReference type="EMBL" id="BMJS01000002">
    <property type="protein sequence ID" value="GGF89246.1"/>
    <property type="molecule type" value="Genomic_DNA"/>
</dbReference>
<accession>A0A8J2Z2G2</accession>
<gene>
    <name evidence="1" type="ORF">GCM10010995_03150</name>
</gene>
<evidence type="ECO:0000313" key="1">
    <source>
        <dbReference type="EMBL" id="GGF89246.1"/>
    </source>
</evidence>
<proteinExistence type="predicted"/>
<name>A0A8J2Z2G2_9GAMM</name>
<dbReference type="AlphaFoldDB" id="A0A8J2Z2G2"/>
<evidence type="ECO:0000313" key="2">
    <source>
        <dbReference type="Proteomes" id="UP000636949"/>
    </source>
</evidence>
<dbReference type="OrthoDB" id="529660at2"/>
<protein>
    <submittedName>
        <fullName evidence="1">Uncharacterized protein</fullName>
    </submittedName>
</protein>
<comment type="caution">
    <text evidence="1">The sequence shown here is derived from an EMBL/GenBank/DDBJ whole genome shotgun (WGS) entry which is preliminary data.</text>
</comment>
<organism evidence="1 2">
    <name type="scientific">Cysteiniphilum litorale</name>
    <dbReference type="NCBI Taxonomy" id="2056700"/>
    <lineage>
        <taxon>Bacteria</taxon>
        <taxon>Pseudomonadati</taxon>
        <taxon>Pseudomonadota</taxon>
        <taxon>Gammaproteobacteria</taxon>
        <taxon>Thiotrichales</taxon>
        <taxon>Fastidiosibacteraceae</taxon>
        <taxon>Cysteiniphilum</taxon>
    </lineage>
</organism>
<reference evidence="1" key="1">
    <citation type="journal article" date="2014" name="Int. J. Syst. Evol. Microbiol.">
        <title>Complete genome sequence of Corynebacterium casei LMG S-19264T (=DSM 44701T), isolated from a smear-ripened cheese.</title>
        <authorList>
            <consortium name="US DOE Joint Genome Institute (JGI-PGF)"/>
            <person name="Walter F."/>
            <person name="Albersmeier A."/>
            <person name="Kalinowski J."/>
            <person name="Ruckert C."/>
        </authorList>
    </citation>
    <scope>NUCLEOTIDE SEQUENCE</scope>
    <source>
        <strain evidence="1">CGMCC 1.15758</strain>
    </source>
</reference>
<sequence>MSQLLPHEAEYFFKLHRSLMDFTNKKYAINSRLKSVEDFQDLSHDELQGAIPAIRDKMYVAANIKDFCDKNPYNFNAEDLDVIRQWQGKLAIDGFLMKHLREHSVVMATPAANKGIGRGTRLYGIKGISHSLEDFFPKNGLPYQVNFILLPFLEHVIYDGFLSTYSIHFGSNMRRSFTNEYNQIKAIDGIYSKYSIGDDLANPPKTAAIKDVIAHYIKEALDQGEFPHKALVYAEKHNERAVFEKEYTAKHIKNDKKNLKANQALPKMHYAAYRETIIAVQPTKKDLLAFCQQHYPKIVDYITVFSV</sequence>
<dbReference type="RefSeq" id="WP_117001415.1">
    <property type="nucleotide sequence ID" value="NZ_BMJS01000002.1"/>
</dbReference>
<reference evidence="1" key="2">
    <citation type="submission" date="2020-09" db="EMBL/GenBank/DDBJ databases">
        <authorList>
            <person name="Sun Q."/>
            <person name="Zhou Y."/>
        </authorList>
    </citation>
    <scope>NUCLEOTIDE SEQUENCE</scope>
    <source>
        <strain evidence="1">CGMCC 1.15758</strain>
    </source>
</reference>